<dbReference type="NCBIfam" id="TIGR00350">
    <property type="entry name" value="lytR_cpsA_psr"/>
    <property type="match status" value="1"/>
</dbReference>
<gene>
    <name evidence="3" type="ORF">ENL26_01545</name>
</gene>
<protein>
    <submittedName>
        <fullName evidence="3">Transcriptional regulator</fullName>
    </submittedName>
</protein>
<reference evidence="3" key="1">
    <citation type="journal article" date="2020" name="mSystems">
        <title>Genome- and Community-Level Interaction Insights into Carbon Utilization and Element Cycling Functions of Hydrothermarchaeota in Hydrothermal Sediment.</title>
        <authorList>
            <person name="Zhou Z."/>
            <person name="Liu Y."/>
            <person name="Xu W."/>
            <person name="Pan J."/>
            <person name="Luo Z.H."/>
            <person name="Li M."/>
        </authorList>
    </citation>
    <scope>NUCLEOTIDE SEQUENCE [LARGE SCALE GENOMIC DNA]</scope>
    <source>
        <strain evidence="3">HyVt-80</strain>
    </source>
</reference>
<dbReference type="PANTHER" id="PTHR33392">
    <property type="entry name" value="POLYISOPRENYL-TEICHOIC ACID--PEPTIDOGLYCAN TEICHOIC ACID TRANSFERASE TAGU"/>
    <property type="match status" value="1"/>
</dbReference>
<feature type="non-terminal residue" evidence="3">
    <location>
        <position position="194"/>
    </location>
</feature>
<dbReference type="InterPro" id="IPR004474">
    <property type="entry name" value="LytR_CpsA_psr"/>
</dbReference>
<dbReference type="AlphaFoldDB" id="A0A7C5DUV5"/>
<proteinExistence type="inferred from homology"/>
<comment type="similarity">
    <text evidence="1">Belongs to the LytR/CpsA/Psr (LCP) family.</text>
</comment>
<dbReference type="PANTHER" id="PTHR33392:SF6">
    <property type="entry name" value="POLYISOPRENYL-TEICHOIC ACID--PEPTIDOGLYCAN TEICHOIC ACID TRANSFERASE TAGU"/>
    <property type="match status" value="1"/>
</dbReference>
<organism evidence="3">
    <name type="scientific">Kosmotoga arenicorallina</name>
    <dbReference type="NCBI Taxonomy" id="688066"/>
    <lineage>
        <taxon>Bacteria</taxon>
        <taxon>Thermotogati</taxon>
        <taxon>Thermotogota</taxon>
        <taxon>Thermotogae</taxon>
        <taxon>Kosmotogales</taxon>
        <taxon>Kosmotogaceae</taxon>
        <taxon>Kosmotoga</taxon>
    </lineage>
</organism>
<feature type="domain" description="Cell envelope-related transcriptional attenuator" evidence="2">
    <location>
        <begin position="62"/>
        <end position="194"/>
    </location>
</feature>
<sequence length="194" mass="21659">MPLKKGLISLIAILLLLSIFSLQLIAFDVFTRFKEAEGTGFFLLLGTDSGGKNSIGGRTDFILALKSGEAGLEALRIPRDTLVSWDGKEMKINALLNRFGIEAMKKSVESIVKGSCFGYMVLDYSTVVKLTDFVGPVEVEITKPMHYDDYQQNLHIHFDPGIYHLAGNELLGYLRYRYDASGDIGRIDRQKDVM</sequence>
<dbReference type="Pfam" id="PF03816">
    <property type="entry name" value="LytR_cpsA_psr"/>
    <property type="match status" value="1"/>
</dbReference>
<evidence type="ECO:0000256" key="1">
    <source>
        <dbReference type="ARBA" id="ARBA00006068"/>
    </source>
</evidence>
<evidence type="ECO:0000313" key="3">
    <source>
        <dbReference type="EMBL" id="HHF08440.1"/>
    </source>
</evidence>
<name>A0A7C5DUV5_9BACT</name>
<accession>A0A7C5DUV5</accession>
<dbReference type="EMBL" id="DRTH01000090">
    <property type="protein sequence ID" value="HHF08440.1"/>
    <property type="molecule type" value="Genomic_DNA"/>
</dbReference>
<dbReference type="InterPro" id="IPR050922">
    <property type="entry name" value="LytR/CpsA/Psr_CW_biosynth"/>
</dbReference>
<dbReference type="Gene3D" id="3.40.630.190">
    <property type="entry name" value="LCP protein"/>
    <property type="match status" value="1"/>
</dbReference>
<dbReference type="Proteomes" id="UP000886129">
    <property type="component" value="Unassembled WGS sequence"/>
</dbReference>
<evidence type="ECO:0000259" key="2">
    <source>
        <dbReference type="Pfam" id="PF03816"/>
    </source>
</evidence>
<comment type="caution">
    <text evidence="3">The sequence shown here is derived from an EMBL/GenBank/DDBJ whole genome shotgun (WGS) entry which is preliminary data.</text>
</comment>